<accession>A0A7J7LUS4</accession>
<comment type="caution">
    <text evidence="3">The sequence shown here is derived from an EMBL/GenBank/DDBJ whole genome shotgun (WGS) entry which is preliminary data.</text>
</comment>
<protein>
    <submittedName>
        <fullName evidence="3">Uncharacterized protein</fullName>
    </submittedName>
</protein>
<keyword evidence="4" id="KW-1185">Reference proteome</keyword>
<feature type="coiled-coil region" evidence="1">
    <location>
        <begin position="379"/>
        <end position="406"/>
    </location>
</feature>
<name>A0A7J7LUS4_9MAGN</name>
<proteinExistence type="predicted"/>
<keyword evidence="1" id="KW-0175">Coiled coil</keyword>
<dbReference type="AlphaFoldDB" id="A0A7J7LUS4"/>
<evidence type="ECO:0000256" key="1">
    <source>
        <dbReference type="SAM" id="Coils"/>
    </source>
</evidence>
<dbReference type="Proteomes" id="UP000541444">
    <property type="component" value="Unassembled WGS sequence"/>
</dbReference>
<evidence type="ECO:0000313" key="4">
    <source>
        <dbReference type="Proteomes" id="UP000541444"/>
    </source>
</evidence>
<evidence type="ECO:0000256" key="2">
    <source>
        <dbReference type="SAM" id="MobiDB-lite"/>
    </source>
</evidence>
<organism evidence="3 4">
    <name type="scientific">Kingdonia uniflora</name>
    <dbReference type="NCBI Taxonomy" id="39325"/>
    <lineage>
        <taxon>Eukaryota</taxon>
        <taxon>Viridiplantae</taxon>
        <taxon>Streptophyta</taxon>
        <taxon>Embryophyta</taxon>
        <taxon>Tracheophyta</taxon>
        <taxon>Spermatophyta</taxon>
        <taxon>Magnoliopsida</taxon>
        <taxon>Ranunculales</taxon>
        <taxon>Circaeasteraceae</taxon>
        <taxon>Kingdonia</taxon>
    </lineage>
</organism>
<evidence type="ECO:0000313" key="3">
    <source>
        <dbReference type="EMBL" id="KAF6146280.1"/>
    </source>
</evidence>
<dbReference type="EMBL" id="JACGCM010002002">
    <property type="protein sequence ID" value="KAF6146280.1"/>
    <property type="molecule type" value="Genomic_DNA"/>
</dbReference>
<gene>
    <name evidence="3" type="ORF">GIB67_011752</name>
</gene>
<sequence length="714" mass="81201">MTQFHYLLTSEAEHQNGHRLLVGEAITTEDQAERKRLSVERDLRRKSSSGNRKLSEKQRECSFSKRCPGNVEDCCSASTGWFNMRSKPIPTSKFVVSSSSEETSSSGRGDEYSVMEEIVNSVKRSIEGGEPLGNGEVMWRSKVYGLGPLSSVKGRRMSTTKSYVWQSGRKIEGLMRGPWNDHLVWVEDNCMQVPDELAFELNHKFYNPTKAFIPAGQDQPVRLCYSRSRQTKIEYQAKCSVAREASSAEYLSSHWGAATTQEIAKSISGDVDEDLEVVLVEVEKSSLKRKRHEEEGSSRTKPHASAKMADLERKYYSMTATNLEHLDAEYYEHTFAFSILLKGVQKCLEQKSQEFRALTARLEVQSTRLKKFEDQFARVKEFEAELKLEKEQRAEEAKAVAELTAKYSNLVACDDVMFKSIEALKVERNYFIQSYYDFGLSPANVELSWVGRYKEIELPLEAPEEVLNQTEYERRNFKLNSEKTFKELYDLQDSERGLKEAYVVLLKERGVVPDPARVMFLAQEARNRHSLEARKYSARAGLEGYENCIFQDKERANRVHESRNSAVLDEKCRVEKQCEHLKTLLHEAQTKLSELILPKQVNTEIGSVYDRDMAAAISFFASEFQRLEKESELVHDVIAGKSVQYGMVAIRYKYLGPMVAKIGILRQGMARDGKKIITGKMPKFICQWLYGGCAPGIAGPSNIGDSSSNSSSEE</sequence>
<reference evidence="3 4" key="1">
    <citation type="journal article" date="2020" name="IScience">
        <title>Genome Sequencing of the Endangered Kingdonia uniflora (Circaeasteraceae, Ranunculales) Reveals Potential Mechanisms of Evolutionary Specialization.</title>
        <authorList>
            <person name="Sun Y."/>
            <person name="Deng T."/>
            <person name="Zhang A."/>
            <person name="Moore M.J."/>
            <person name="Landis J.B."/>
            <person name="Lin N."/>
            <person name="Zhang H."/>
            <person name="Zhang X."/>
            <person name="Huang J."/>
            <person name="Zhang X."/>
            <person name="Sun H."/>
            <person name="Wang H."/>
        </authorList>
    </citation>
    <scope>NUCLEOTIDE SEQUENCE [LARGE SCALE GENOMIC DNA]</scope>
    <source>
        <strain evidence="3">TB1705</strain>
        <tissue evidence="3">Leaf</tissue>
    </source>
</reference>
<feature type="region of interest" description="Disordered" evidence="2">
    <location>
        <begin position="37"/>
        <end position="59"/>
    </location>
</feature>